<evidence type="ECO:0000256" key="1">
    <source>
        <dbReference type="SAM" id="Phobius"/>
    </source>
</evidence>
<keyword evidence="1" id="KW-0472">Membrane</keyword>
<accession>A0ABD3RBE7</accession>
<proteinExistence type="predicted"/>
<protein>
    <submittedName>
        <fullName evidence="2">Uncharacterized protein</fullName>
    </submittedName>
</protein>
<reference evidence="2 3" key="1">
    <citation type="submission" date="2024-12" db="EMBL/GenBank/DDBJ databases">
        <title>The unique morphological basis and parallel evolutionary history of personate flowers in Penstemon.</title>
        <authorList>
            <person name="Depatie T.H."/>
            <person name="Wessinger C.A."/>
        </authorList>
    </citation>
    <scope>NUCLEOTIDE SEQUENCE [LARGE SCALE GENOMIC DNA]</scope>
    <source>
        <strain evidence="2">WTNN_2</strain>
        <tissue evidence="2">Leaf</tissue>
    </source>
</reference>
<keyword evidence="1" id="KW-1133">Transmembrane helix</keyword>
<keyword evidence="1" id="KW-0812">Transmembrane</keyword>
<dbReference type="EMBL" id="JBJXBP010000049">
    <property type="protein sequence ID" value="KAL3810310.1"/>
    <property type="molecule type" value="Genomic_DNA"/>
</dbReference>
<dbReference type="Proteomes" id="UP001634393">
    <property type="component" value="Unassembled WGS sequence"/>
</dbReference>
<evidence type="ECO:0000313" key="3">
    <source>
        <dbReference type="Proteomes" id="UP001634393"/>
    </source>
</evidence>
<organism evidence="2 3">
    <name type="scientific">Penstemon smallii</name>
    <dbReference type="NCBI Taxonomy" id="265156"/>
    <lineage>
        <taxon>Eukaryota</taxon>
        <taxon>Viridiplantae</taxon>
        <taxon>Streptophyta</taxon>
        <taxon>Embryophyta</taxon>
        <taxon>Tracheophyta</taxon>
        <taxon>Spermatophyta</taxon>
        <taxon>Magnoliopsida</taxon>
        <taxon>eudicotyledons</taxon>
        <taxon>Gunneridae</taxon>
        <taxon>Pentapetalae</taxon>
        <taxon>asterids</taxon>
        <taxon>lamiids</taxon>
        <taxon>Lamiales</taxon>
        <taxon>Plantaginaceae</taxon>
        <taxon>Cheloneae</taxon>
        <taxon>Penstemon</taxon>
    </lineage>
</organism>
<evidence type="ECO:0000313" key="2">
    <source>
        <dbReference type="EMBL" id="KAL3810310.1"/>
    </source>
</evidence>
<gene>
    <name evidence="2" type="ORF">ACJIZ3_000706</name>
</gene>
<feature type="transmembrane region" description="Helical" evidence="1">
    <location>
        <begin position="6"/>
        <end position="24"/>
    </location>
</feature>
<name>A0ABD3RBE7_9LAMI</name>
<keyword evidence="3" id="KW-1185">Reference proteome</keyword>
<dbReference type="AlphaFoldDB" id="A0ABD3RBE7"/>
<sequence>MIVQKVFLACNFFLCEIYFYSNYLPM</sequence>
<comment type="caution">
    <text evidence="2">The sequence shown here is derived from an EMBL/GenBank/DDBJ whole genome shotgun (WGS) entry which is preliminary data.</text>
</comment>